<gene>
    <name evidence="2" type="ORF">B0H16DRAFT_1893828</name>
</gene>
<comment type="caution">
    <text evidence="2">The sequence shown here is derived from an EMBL/GenBank/DDBJ whole genome shotgun (WGS) entry which is preliminary data.</text>
</comment>
<feature type="region of interest" description="Disordered" evidence="1">
    <location>
        <begin position="131"/>
        <end position="152"/>
    </location>
</feature>
<proteinExistence type="predicted"/>
<evidence type="ECO:0000256" key="1">
    <source>
        <dbReference type="SAM" id="MobiDB-lite"/>
    </source>
</evidence>
<accession>A0AAD7HWE7</accession>
<name>A0AAD7HWE7_9AGAR</name>
<organism evidence="2 3">
    <name type="scientific">Mycena metata</name>
    <dbReference type="NCBI Taxonomy" id="1033252"/>
    <lineage>
        <taxon>Eukaryota</taxon>
        <taxon>Fungi</taxon>
        <taxon>Dikarya</taxon>
        <taxon>Basidiomycota</taxon>
        <taxon>Agaricomycotina</taxon>
        <taxon>Agaricomycetes</taxon>
        <taxon>Agaricomycetidae</taxon>
        <taxon>Agaricales</taxon>
        <taxon>Marasmiineae</taxon>
        <taxon>Mycenaceae</taxon>
        <taxon>Mycena</taxon>
    </lineage>
</organism>
<dbReference type="EMBL" id="JARKIB010000164">
    <property type="protein sequence ID" value="KAJ7729575.1"/>
    <property type="molecule type" value="Genomic_DNA"/>
</dbReference>
<sequence length="185" mass="19613">MSGPQFKNELSRVALGIFVHSAHHCGAANGRARSCVVLPQLMYDLYKAGVQPLVCLSNKPTASYYLNQAHILLLVEFKLEQMFTSSASSSTVSLVASSRPSSQSKDYSAVFASLQSNYGLAGSAPSIYFKRSQSGSKPSKPTPFHAPSAKGPALHAKDYQAAFGALSSRFGFGTGHAATSKYQAA</sequence>
<keyword evidence="3" id="KW-1185">Reference proteome</keyword>
<reference evidence="2" key="1">
    <citation type="submission" date="2023-03" db="EMBL/GenBank/DDBJ databases">
        <title>Massive genome expansion in bonnet fungi (Mycena s.s.) driven by repeated elements and novel gene families across ecological guilds.</title>
        <authorList>
            <consortium name="Lawrence Berkeley National Laboratory"/>
            <person name="Harder C.B."/>
            <person name="Miyauchi S."/>
            <person name="Viragh M."/>
            <person name="Kuo A."/>
            <person name="Thoen E."/>
            <person name="Andreopoulos B."/>
            <person name="Lu D."/>
            <person name="Skrede I."/>
            <person name="Drula E."/>
            <person name="Henrissat B."/>
            <person name="Morin E."/>
            <person name="Kohler A."/>
            <person name="Barry K."/>
            <person name="LaButti K."/>
            <person name="Morin E."/>
            <person name="Salamov A."/>
            <person name="Lipzen A."/>
            <person name="Mereny Z."/>
            <person name="Hegedus B."/>
            <person name="Baldrian P."/>
            <person name="Stursova M."/>
            <person name="Weitz H."/>
            <person name="Taylor A."/>
            <person name="Grigoriev I.V."/>
            <person name="Nagy L.G."/>
            <person name="Martin F."/>
            <person name="Kauserud H."/>
        </authorList>
    </citation>
    <scope>NUCLEOTIDE SEQUENCE</scope>
    <source>
        <strain evidence="2">CBHHK182m</strain>
    </source>
</reference>
<evidence type="ECO:0000313" key="2">
    <source>
        <dbReference type="EMBL" id="KAJ7729575.1"/>
    </source>
</evidence>
<dbReference type="Proteomes" id="UP001215598">
    <property type="component" value="Unassembled WGS sequence"/>
</dbReference>
<dbReference type="AlphaFoldDB" id="A0AAD7HWE7"/>
<evidence type="ECO:0000313" key="3">
    <source>
        <dbReference type="Proteomes" id="UP001215598"/>
    </source>
</evidence>
<protein>
    <submittedName>
        <fullName evidence="2">Uncharacterized protein</fullName>
    </submittedName>
</protein>